<feature type="domain" description="U3 small nucleolar RNA-associated protein 13 C-terminal" evidence="7">
    <location>
        <begin position="796"/>
        <end position="851"/>
    </location>
</feature>
<dbReference type="PROSITE" id="PS50294">
    <property type="entry name" value="WD_REPEATS_REGION"/>
    <property type="match status" value="7"/>
</dbReference>
<dbReference type="PANTHER" id="PTHR19854">
    <property type="entry name" value="TRANSDUCIN BETA-LIKE 3"/>
    <property type="match status" value="1"/>
</dbReference>
<evidence type="ECO:0000256" key="1">
    <source>
        <dbReference type="ARBA" id="ARBA00004604"/>
    </source>
</evidence>
<evidence type="ECO:0000256" key="2">
    <source>
        <dbReference type="ARBA" id="ARBA00022574"/>
    </source>
</evidence>
<feature type="region of interest" description="Disordered" evidence="6">
    <location>
        <begin position="1034"/>
        <end position="1066"/>
    </location>
</feature>
<evidence type="ECO:0000256" key="3">
    <source>
        <dbReference type="ARBA" id="ARBA00022737"/>
    </source>
</evidence>
<dbReference type="SMART" id="SM00320">
    <property type="entry name" value="WD40"/>
    <property type="match status" value="12"/>
</dbReference>
<dbReference type="AlphaFoldDB" id="A0A316VCA8"/>
<feature type="repeat" description="WD" evidence="5">
    <location>
        <begin position="231"/>
        <end position="272"/>
    </location>
</feature>
<dbReference type="InterPro" id="IPR001680">
    <property type="entry name" value="WD40_rpt"/>
</dbReference>
<gene>
    <name evidence="8" type="ORF">FA14DRAFT_160329</name>
</gene>
<dbReference type="Gene3D" id="2.130.10.10">
    <property type="entry name" value="YVTN repeat-like/Quinoprotein amine dehydrogenase"/>
    <property type="match status" value="4"/>
</dbReference>
<protein>
    <submittedName>
        <fullName evidence="8">WD40 repeat-like protein</fullName>
    </submittedName>
</protein>
<comment type="subcellular location">
    <subcellularLocation>
        <location evidence="1">Nucleus</location>
        <location evidence="1">Nucleolus</location>
    </subcellularLocation>
</comment>
<feature type="repeat" description="WD" evidence="5">
    <location>
        <begin position="118"/>
        <end position="159"/>
    </location>
</feature>
<dbReference type="RefSeq" id="XP_025355236.1">
    <property type="nucleotide sequence ID" value="XM_025498627.1"/>
</dbReference>
<reference evidence="8 9" key="1">
    <citation type="journal article" date="2018" name="Mol. Biol. Evol.">
        <title>Broad Genomic Sampling Reveals a Smut Pathogenic Ancestry of the Fungal Clade Ustilaginomycotina.</title>
        <authorList>
            <person name="Kijpornyongpan T."/>
            <person name="Mondo S.J."/>
            <person name="Barry K."/>
            <person name="Sandor L."/>
            <person name="Lee J."/>
            <person name="Lipzen A."/>
            <person name="Pangilinan J."/>
            <person name="LaButti K."/>
            <person name="Hainaut M."/>
            <person name="Henrissat B."/>
            <person name="Grigoriev I.V."/>
            <person name="Spatafora J.W."/>
            <person name="Aime M.C."/>
        </authorList>
    </citation>
    <scope>NUCLEOTIDE SEQUENCE [LARGE SCALE GENOMIC DNA]</scope>
    <source>
        <strain evidence="8 9">MCA 3882</strain>
    </source>
</reference>
<feature type="compositionally biased region" description="Low complexity" evidence="6">
    <location>
        <begin position="1047"/>
        <end position="1056"/>
    </location>
</feature>
<dbReference type="OrthoDB" id="5414888at2759"/>
<feature type="repeat" description="WD" evidence="5">
    <location>
        <begin position="532"/>
        <end position="579"/>
    </location>
</feature>
<keyword evidence="3" id="KW-0677">Repeat</keyword>
<dbReference type="GO" id="GO:0000472">
    <property type="term" value="P:endonucleolytic cleavage to generate mature 5'-end of SSU-rRNA from (SSU-rRNA, 5.8S rRNA, LSU-rRNA)"/>
    <property type="evidence" value="ECO:0007669"/>
    <property type="project" value="TreeGrafter"/>
</dbReference>
<evidence type="ECO:0000256" key="6">
    <source>
        <dbReference type="SAM" id="MobiDB-lite"/>
    </source>
</evidence>
<dbReference type="InParanoid" id="A0A316VCA8"/>
<feature type="region of interest" description="Disordered" evidence="6">
    <location>
        <begin position="334"/>
        <end position="359"/>
    </location>
</feature>
<dbReference type="InterPro" id="IPR036322">
    <property type="entry name" value="WD40_repeat_dom_sf"/>
</dbReference>
<feature type="domain" description="U3 small nucleolar RNA-associated protein 13 C-terminal" evidence="7">
    <location>
        <begin position="898"/>
        <end position="1025"/>
    </location>
</feature>
<evidence type="ECO:0000313" key="9">
    <source>
        <dbReference type="Proteomes" id="UP000245771"/>
    </source>
</evidence>
<proteinExistence type="predicted"/>
<feature type="repeat" description="WD" evidence="5">
    <location>
        <begin position="656"/>
        <end position="692"/>
    </location>
</feature>
<dbReference type="GO" id="GO:0000480">
    <property type="term" value="P:endonucleolytic cleavage in 5'-ETS of tricistronic rRNA transcript (SSU-rRNA, 5.8S rRNA, LSU-rRNA)"/>
    <property type="evidence" value="ECO:0007669"/>
    <property type="project" value="TreeGrafter"/>
</dbReference>
<feature type="repeat" description="WD" evidence="5">
    <location>
        <begin position="600"/>
        <end position="641"/>
    </location>
</feature>
<dbReference type="GO" id="GO:0030686">
    <property type="term" value="C:90S preribosome"/>
    <property type="evidence" value="ECO:0007669"/>
    <property type="project" value="TreeGrafter"/>
</dbReference>
<name>A0A316VCA8_9BASI</name>
<dbReference type="GO" id="GO:0032040">
    <property type="term" value="C:small-subunit processome"/>
    <property type="evidence" value="ECO:0007669"/>
    <property type="project" value="InterPro"/>
</dbReference>
<dbReference type="EMBL" id="KZ819603">
    <property type="protein sequence ID" value="PWN34934.1"/>
    <property type="molecule type" value="Genomic_DNA"/>
</dbReference>
<dbReference type="Proteomes" id="UP000245771">
    <property type="component" value="Unassembled WGS sequence"/>
</dbReference>
<sequence length="1066" mass="115573">MAEVSGPSSGPPLRTTFKQVSSFEPLYTGGAATAVSSDGKFLFAPVNDAVHVTSVQSGKTVARIPNDLEDITCLTLTPDQSTLIVASRSLALRIFSLKFSVDENEEQDLKWSLQRSIPKTHDAPVVVMKVDPTSTLVSTGSSDTCAKVWDIRGGYCTHVFRGHGGIVSSLQWNMPPSSTQKINGSSSMRQIELLTASIDGRVRIWDLRAASGSAGGSKDKGATAAKPVATLESHFSVVRGIAVTRDGKRIVTVGRDRMVTLWELQSKGSSKKDKNANPSWQSVEVITAGESLESAGFLDDEDTFWTAGAEGEIRFWSFSRRGVIRQQPGGRFASGTVQKRAAVTSNEDDEEEESDENETRAITEVHYLPSSDMIVSVHADQDVVFRSASTLQGVRQLAGFNDQIIDASLLSPINGKSDTHLAVATNSTYIRVYRLGAQEHTVDVLPADSGSEEGHTGLILCLDKTSDGKLLASGGKDRTVRIWAWVPQTVSANVLNVGDEDEEMGEVVRPGEVNGNNAAGNEEYGWSCVAIAQGHTESVGAIAFAKRPAANGQIPFIVSASQDRTAKVWDLSTLQRYIDQHFTSKSTTRTPLKLSSLTTQKIHEKDINALDVSPNNALLLSGSQDKTAKVFTIQYQAPSKSNHHTATASLKLVKTCSGHKRGVWSVAFSPSDAVFATGSSDRSMKLWSINDGFTCVKNYVGHTNSVLRVRFLPNSNGLQLLSCASDGLVKVWNVRTEECLDTLDGHEERVWGLDCTQSGEQIISGGADGMIRFWQDWTQQEQSEALEKRQEDVEREQEFGNLLQARDYTNAVALALAMQQPRRLFELFKSVDQQRSHGDDGTNATASMLSDAIQSRTKSTNGVSSLRDPALAEVLARAGVLPSAPVPTSKQAQPANASPASITGLEAVDQVIAKLSLWQLATLLTFVRDWNTSVRTSNIAQTTLHAILRFHSADTIIKAFEEQASGAAQEGALPASKNAYNNRKKAPADLGNVIDALLPYTRRHYDRAQRILTESAMLEYTLANMDAVLGVDEDDKEQNGLMNGNGDVDMQSVVSSSDEEEESDED</sequence>
<dbReference type="GO" id="GO:0034511">
    <property type="term" value="F:U3 snoRNA binding"/>
    <property type="evidence" value="ECO:0007669"/>
    <property type="project" value="TreeGrafter"/>
</dbReference>
<dbReference type="CDD" id="cd00200">
    <property type="entry name" value="WD40"/>
    <property type="match status" value="1"/>
</dbReference>
<accession>A0A316VCA8</accession>
<dbReference type="PANTHER" id="PTHR19854:SF15">
    <property type="entry name" value="TRANSDUCIN BETA-LIKE PROTEIN 3"/>
    <property type="match status" value="1"/>
</dbReference>
<evidence type="ECO:0000259" key="7">
    <source>
        <dbReference type="Pfam" id="PF08625"/>
    </source>
</evidence>
<evidence type="ECO:0000313" key="8">
    <source>
        <dbReference type="EMBL" id="PWN34934.1"/>
    </source>
</evidence>
<dbReference type="STRING" id="1280837.A0A316VCA8"/>
<feature type="compositionally biased region" description="Acidic residues" evidence="6">
    <location>
        <begin position="346"/>
        <end position="356"/>
    </location>
</feature>
<dbReference type="SUPFAM" id="SSF50978">
    <property type="entry name" value="WD40 repeat-like"/>
    <property type="match status" value="2"/>
</dbReference>
<feature type="repeat" description="WD" evidence="5">
    <location>
        <begin position="452"/>
        <end position="483"/>
    </location>
</feature>
<dbReference type="InterPro" id="IPR015943">
    <property type="entry name" value="WD40/YVTN_repeat-like_dom_sf"/>
</dbReference>
<organism evidence="8 9">
    <name type="scientific">Meira miltonrushii</name>
    <dbReference type="NCBI Taxonomy" id="1280837"/>
    <lineage>
        <taxon>Eukaryota</taxon>
        <taxon>Fungi</taxon>
        <taxon>Dikarya</taxon>
        <taxon>Basidiomycota</taxon>
        <taxon>Ustilaginomycotina</taxon>
        <taxon>Exobasidiomycetes</taxon>
        <taxon>Exobasidiales</taxon>
        <taxon>Brachybasidiaceae</taxon>
        <taxon>Meira</taxon>
    </lineage>
</organism>
<dbReference type="PROSITE" id="PS00678">
    <property type="entry name" value="WD_REPEATS_1"/>
    <property type="match status" value="4"/>
</dbReference>
<feature type="repeat" description="WD" evidence="5">
    <location>
        <begin position="699"/>
        <end position="742"/>
    </location>
</feature>
<dbReference type="InterPro" id="IPR020472">
    <property type="entry name" value="WD40_PAC1"/>
</dbReference>
<dbReference type="FunCoup" id="A0A316VCA8">
    <property type="interactions" value="598"/>
</dbReference>
<feature type="repeat" description="WD" evidence="5">
    <location>
        <begin position="193"/>
        <end position="208"/>
    </location>
</feature>
<evidence type="ECO:0000256" key="5">
    <source>
        <dbReference type="PROSITE-ProRule" id="PRU00221"/>
    </source>
</evidence>
<dbReference type="Pfam" id="PF08625">
    <property type="entry name" value="Utp13"/>
    <property type="match status" value="2"/>
</dbReference>
<feature type="repeat" description="WD" evidence="5">
    <location>
        <begin position="743"/>
        <end position="775"/>
    </location>
</feature>
<dbReference type="Pfam" id="PF00400">
    <property type="entry name" value="WD40"/>
    <property type="match status" value="9"/>
</dbReference>
<dbReference type="PROSITE" id="PS50082">
    <property type="entry name" value="WD_REPEATS_2"/>
    <property type="match status" value="9"/>
</dbReference>
<dbReference type="PRINTS" id="PR00320">
    <property type="entry name" value="GPROTEINBRPT"/>
</dbReference>
<dbReference type="GeneID" id="37020408"/>
<feature type="compositionally biased region" description="Acidic residues" evidence="6">
    <location>
        <begin position="1057"/>
        <end position="1066"/>
    </location>
</feature>
<dbReference type="InterPro" id="IPR019775">
    <property type="entry name" value="WD40_repeat_CS"/>
</dbReference>
<keyword evidence="4" id="KW-0539">Nucleus</keyword>
<keyword evidence="9" id="KW-1185">Reference proteome</keyword>
<dbReference type="InterPro" id="IPR013934">
    <property type="entry name" value="Utp13_C"/>
</dbReference>
<evidence type="ECO:0000256" key="4">
    <source>
        <dbReference type="ARBA" id="ARBA00023242"/>
    </source>
</evidence>
<keyword evidence="2 5" id="KW-0853">WD repeat</keyword>